<reference evidence="1" key="1">
    <citation type="journal article" date="2021" name="Proc. Natl. Acad. Sci. U.S.A.">
        <title>A Catalog of Tens of Thousands of Viruses from Human Metagenomes Reveals Hidden Associations with Chronic Diseases.</title>
        <authorList>
            <person name="Tisza M.J."/>
            <person name="Buck C.B."/>
        </authorList>
    </citation>
    <scope>NUCLEOTIDE SEQUENCE</scope>
    <source>
        <strain evidence="1">CtXt06</strain>
    </source>
</reference>
<proteinExistence type="predicted"/>
<accession>A0A8S5V6Y4</accession>
<dbReference type="EMBL" id="BK016209">
    <property type="protein sequence ID" value="DAG02403.1"/>
    <property type="molecule type" value="Genomic_DNA"/>
</dbReference>
<name>A0A8S5V6Y4_9CAUD</name>
<protein>
    <submittedName>
        <fullName evidence="1">Uncharacterized protein</fullName>
    </submittedName>
</protein>
<evidence type="ECO:0000313" key="1">
    <source>
        <dbReference type="EMBL" id="DAG02403.1"/>
    </source>
</evidence>
<sequence length="69" mass="7988">MNKIRVLLNAVKGSKIKVNITMNNGITYRCYVAGYIDTDRFLVTRKYEDEKYDTIDVKYVGRVVVKASH</sequence>
<organism evidence="1">
    <name type="scientific">CrAss-like virus sp. ctXt06</name>
    <dbReference type="NCBI Taxonomy" id="2825837"/>
    <lineage>
        <taxon>Viruses</taxon>
        <taxon>Duplodnaviria</taxon>
        <taxon>Heunggongvirae</taxon>
        <taxon>Uroviricota</taxon>
        <taxon>Caudoviricetes</taxon>
        <taxon>Crassvirales</taxon>
    </lineage>
</organism>